<dbReference type="Pfam" id="PF18701">
    <property type="entry name" value="DUF5641"/>
    <property type="match status" value="1"/>
</dbReference>
<evidence type="ECO:0000313" key="2">
    <source>
        <dbReference type="EMBL" id="KYN43234.1"/>
    </source>
</evidence>
<dbReference type="EMBL" id="KQ981285">
    <property type="protein sequence ID" value="KYN43234.1"/>
    <property type="molecule type" value="Genomic_DNA"/>
</dbReference>
<dbReference type="STRING" id="34720.A0A195FTL6"/>
<dbReference type="Gene3D" id="3.30.420.10">
    <property type="entry name" value="Ribonuclease H-like superfamily/Ribonuclease H"/>
    <property type="match status" value="1"/>
</dbReference>
<feature type="domain" description="DUF5641" evidence="1">
    <location>
        <begin position="286"/>
        <end position="342"/>
    </location>
</feature>
<dbReference type="Proteomes" id="UP000078541">
    <property type="component" value="Unassembled WGS sequence"/>
</dbReference>
<gene>
    <name evidence="2" type="ORF">ALC56_02419</name>
</gene>
<keyword evidence="3" id="KW-1185">Reference proteome</keyword>
<organism evidence="2 3">
    <name type="scientific">Trachymyrmex septentrionalis</name>
    <dbReference type="NCBI Taxonomy" id="34720"/>
    <lineage>
        <taxon>Eukaryota</taxon>
        <taxon>Metazoa</taxon>
        <taxon>Ecdysozoa</taxon>
        <taxon>Arthropoda</taxon>
        <taxon>Hexapoda</taxon>
        <taxon>Insecta</taxon>
        <taxon>Pterygota</taxon>
        <taxon>Neoptera</taxon>
        <taxon>Endopterygota</taxon>
        <taxon>Hymenoptera</taxon>
        <taxon>Apocrita</taxon>
        <taxon>Aculeata</taxon>
        <taxon>Formicoidea</taxon>
        <taxon>Formicidae</taxon>
        <taxon>Myrmicinae</taxon>
        <taxon>Trachymyrmex</taxon>
    </lineage>
</organism>
<sequence>MEVLIEAQVELYGRIARTHDNLRKSGFNKIIKALIFTILRLLDTKKFEKNHERLLDTYRDEVKKHNYHLKDFLGQAEEIYVQQRAVLLEMEEIVARDKARETAKPKRTSSRQLNTVTYGLASYLAIHQLAQDEGRQFPRGSETLRMDVYVDNILTGALHGGFPLKKWAKDEKLLSAIPEEEAAQPDNTRCVQAVILDFLRTSGGQGAHPSVRCMRWREATPQEVMGDLPESRVTPSRPFQHSRVDYARPVLLRTSRSRGHNAHKTYIAVFVCLSTRAVHLEVISTTESRIDQLCILRNEVTQPLRWLLVRIIALHSGQDGRVRVVTVRTAYSEFKRPLIKIIFFPNEDLLKPLMDSPVL</sequence>
<dbReference type="InterPro" id="IPR036397">
    <property type="entry name" value="RNaseH_sf"/>
</dbReference>
<dbReference type="PANTHER" id="PTHR47331">
    <property type="entry name" value="PHD-TYPE DOMAIN-CONTAINING PROTEIN"/>
    <property type="match status" value="1"/>
</dbReference>
<proteinExistence type="predicted"/>
<name>A0A195FTL6_9HYME</name>
<dbReference type="InterPro" id="IPR040676">
    <property type="entry name" value="DUF5641"/>
</dbReference>
<reference evidence="2 3" key="1">
    <citation type="submission" date="2016-03" db="EMBL/GenBank/DDBJ databases">
        <title>Trachymyrmex septentrionalis WGS genome.</title>
        <authorList>
            <person name="Nygaard S."/>
            <person name="Hu H."/>
            <person name="Boomsma J."/>
            <person name="Zhang G."/>
        </authorList>
    </citation>
    <scope>NUCLEOTIDE SEQUENCE [LARGE SCALE GENOMIC DNA]</scope>
    <source>
        <strain evidence="2">Tsep2-gDNA-1</strain>
        <tissue evidence="2">Whole body</tissue>
    </source>
</reference>
<accession>A0A195FTL6</accession>
<dbReference type="AlphaFoldDB" id="A0A195FTL6"/>
<evidence type="ECO:0000259" key="1">
    <source>
        <dbReference type="Pfam" id="PF18701"/>
    </source>
</evidence>
<dbReference type="GO" id="GO:0003676">
    <property type="term" value="F:nucleic acid binding"/>
    <property type="evidence" value="ECO:0007669"/>
    <property type="project" value="InterPro"/>
</dbReference>
<protein>
    <recommendedName>
        <fullName evidence="1">DUF5641 domain-containing protein</fullName>
    </recommendedName>
</protein>
<evidence type="ECO:0000313" key="3">
    <source>
        <dbReference type="Proteomes" id="UP000078541"/>
    </source>
</evidence>